<dbReference type="OMA" id="TAMPEYI"/>
<organism evidence="1 2">
    <name type="scientific">Trametes pubescens</name>
    <name type="common">White-rot fungus</name>
    <dbReference type="NCBI Taxonomy" id="154538"/>
    <lineage>
        <taxon>Eukaryota</taxon>
        <taxon>Fungi</taxon>
        <taxon>Dikarya</taxon>
        <taxon>Basidiomycota</taxon>
        <taxon>Agaricomycotina</taxon>
        <taxon>Agaricomycetes</taxon>
        <taxon>Polyporales</taxon>
        <taxon>Polyporaceae</taxon>
        <taxon>Trametes</taxon>
    </lineage>
</organism>
<reference evidence="1 2" key="1">
    <citation type="submission" date="2016-10" db="EMBL/GenBank/DDBJ databases">
        <title>Genome sequence of the basidiomycete white-rot fungus Trametes pubescens.</title>
        <authorList>
            <person name="Makela M.R."/>
            <person name="Granchi Z."/>
            <person name="Peng M."/>
            <person name="De Vries R.P."/>
            <person name="Grigoriev I."/>
            <person name="Riley R."/>
            <person name="Hilden K."/>
        </authorList>
    </citation>
    <scope>NUCLEOTIDE SEQUENCE [LARGE SCALE GENOMIC DNA]</scope>
    <source>
        <strain evidence="1 2">FBCC735</strain>
    </source>
</reference>
<dbReference type="OrthoDB" id="2733483at2759"/>
<dbReference type="EMBL" id="MNAD01000719">
    <property type="protein sequence ID" value="OJT10880.1"/>
    <property type="molecule type" value="Genomic_DNA"/>
</dbReference>
<keyword evidence="2" id="KW-1185">Reference proteome</keyword>
<evidence type="ECO:0000313" key="2">
    <source>
        <dbReference type="Proteomes" id="UP000184267"/>
    </source>
</evidence>
<dbReference type="STRING" id="154538.A0A1M2VTN2"/>
<sequence length="284" mass="31093">MPHPMRTLQHTGAAPPGRYQAETMRGMLGCHVLQNDCGSVGSCYEAEGCAGYATSTALAEAIHDWVDDVHWQALETLANATILAKGGIAANLGFPRVLRLELAPGDKSDDGADSTKAFSVVKVSVEHKDDMRAFISSWDHIEADCQKNTRAFRKKLPDATVIGCIPAVCVIAGAYTATFHYFPIYGLQSGHLTAMPEYIRTVCEDVAAMCIETVNRGLVLRPSSCARCEHCQRGPYRGTFVRLMKKKKTWNWQPVDGGGWEPADDFESRSGLHPVEAWAVYNAM</sequence>
<accession>A0A1M2VTN2</accession>
<dbReference type="AlphaFoldDB" id="A0A1M2VTN2"/>
<comment type="caution">
    <text evidence="1">The sequence shown here is derived from an EMBL/GenBank/DDBJ whole genome shotgun (WGS) entry which is preliminary data.</text>
</comment>
<proteinExistence type="predicted"/>
<protein>
    <submittedName>
        <fullName evidence="1">Uncharacterized protein</fullName>
    </submittedName>
</protein>
<gene>
    <name evidence="1" type="ORF">TRAPUB_12596</name>
</gene>
<dbReference type="Proteomes" id="UP000184267">
    <property type="component" value="Unassembled WGS sequence"/>
</dbReference>
<name>A0A1M2VTN2_TRAPU</name>
<evidence type="ECO:0000313" key="1">
    <source>
        <dbReference type="EMBL" id="OJT10880.1"/>
    </source>
</evidence>